<reference evidence="2 3" key="1">
    <citation type="submission" date="2014-12" db="EMBL/GenBank/DDBJ databases">
        <authorList>
            <person name="Kuzmanovic N."/>
            <person name="Pulawska J."/>
            <person name="Obradovic A."/>
        </authorList>
    </citation>
    <scope>NUCLEOTIDE SEQUENCE [LARGE SCALE GENOMIC DNA]</scope>
    <source>
        <strain evidence="2 3">KFB 330</strain>
    </source>
</reference>
<dbReference type="InterPro" id="IPR000835">
    <property type="entry name" value="HTH_MarR-typ"/>
</dbReference>
<evidence type="ECO:0000313" key="3">
    <source>
        <dbReference type="Proteomes" id="UP000032564"/>
    </source>
</evidence>
<dbReference type="PROSITE" id="PS50995">
    <property type="entry name" value="HTH_MARR_2"/>
    <property type="match status" value="1"/>
</dbReference>
<dbReference type="InterPro" id="IPR036388">
    <property type="entry name" value="WH-like_DNA-bd_sf"/>
</dbReference>
<accession>A0ABR5D2A7</accession>
<evidence type="ECO:0000313" key="2">
    <source>
        <dbReference type="EMBL" id="KJF71204.1"/>
    </source>
</evidence>
<proteinExistence type="predicted"/>
<dbReference type="SUPFAM" id="SSF46785">
    <property type="entry name" value="Winged helix' DNA-binding domain"/>
    <property type="match status" value="1"/>
</dbReference>
<dbReference type="Pfam" id="PF12802">
    <property type="entry name" value="MarR_2"/>
    <property type="match status" value="1"/>
</dbReference>
<sequence>MSSDADEDVIGAIGHMIMRWQDARQDFDEAFGRIHGLSSPECRCIGLIAFAPQTARAIADETGLTPGSITALLDRLEARGLLSRKPDPNDRRKVMIWPTHRMQVMVDEAYGPIHREGVSLLEGYSPDERAIVLKFVTDALNLQTRINADFLDR</sequence>
<dbReference type="InterPro" id="IPR036390">
    <property type="entry name" value="WH_DNA-bd_sf"/>
</dbReference>
<dbReference type="PANTHER" id="PTHR33164:SF106">
    <property type="entry name" value="TRANSCRIPTIONAL REGULATORY PROTEIN"/>
    <property type="match status" value="1"/>
</dbReference>
<dbReference type="SMART" id="SM00347">
    <property type="entry name" value="HTH_MARR"/>
    <property type="match status" value="1"/>
</dbReference>
<dbReference type="Proteomes" id="UP000032564">
    <property type="component" value="Unassembled WGS sequence"/>
</dbReference>
<dbReference type="PANTHER" id="PTHR33164">
    <property type="entry name" value="TRANSCRIPTIONAL REGULATOR, MARR FAMILY"/>
    <property type="match status" value="1"/>
</dbReference>
<dbReference type="InterPro" id="IPR039422">
    <property type="entry name" value="MarR/SlyA-like"/>
</dbReference>
<protein>
    <recommendedName>
        <fullName evidence="1">HTH marR-type domain-containing protein</fullName>
    </recommendedName>
</protein>
<organism evidence="2 3">
    <name type="scientific">Agrobacterium arsenijevicii</name>
    <dbReference type="NCBI Taxonomy" id="1585697"/>
    <lineage>
        <taxon>Bacteria</taxon>
        <taxon>Pseudomonadati</taxon>
        <taxon>Pseudomonadota</taxon>
        <taxon>Alphaproteobacteria</taxon>
        <taxon>Hyphomicrobiales</taxon>
        <taxon>Rhizobiaceae</taxon>
        <taxon>Rhizobium/Agrobacterium group</taxon>
        <taxon>Agrobacterium</taxon>
    </lineage>
</organism>
<dbReference type="RefSeq" id="WP_045022771.1">
    <property type="nucleotide sequence ID" value="NZ_CP166105.1"/>
</dbReference>
<name>A0ABR5D2A7_9HYPH</name>
<evidence type="ECO:0000259" key="1">
    <source>
        <dbReference type="PROSITE" id="PS50995"/>
    </source>
</evidence>
<dbReference type="EMBL" id="JWIT01000020">
    <property type="protein sequence ID" value="KJF71204.1"/>
    <property type="molecule type" value="Genomic_DNA"/>
</dbReference>
<gene>
    <name evidence="2" type="ORF">RP75_22470</name>
</gene>
<comment type="caution">
    <text evidence="2">The sequence shown here is derived from an EMBL/GenBank/DDBJ whole genome shotgun (WGS) entry which is preliminary data.</text>
</comment>
<dbReference type="Gene3D" id="1.10.10.10">
    <property type="entry name" value="Winged helix-like DNA-binding domain superfamily/Winged helix DNA-binding domain"/>
    <property type="match status" value="1"/>
</dbReference>
<keyword evidence="3" id="KW-1185">Reference proteome</keyword>
<feature type="domain" description="HTH marR-type" evidence="1">
    <location>
        <begin position="6"/>
        <end position="141"/>
    </location>
</feature>